<feature type="compositionally biased region" description="Basic and acidic residues" evidence="4">
    <location>
        <begin position="737"/>
        <end position="748"/>
    </location>
</feature>
<comment type="subcellular location">
    <subcellularLocation>
        <location evidence="1 3">Nucleus</location>
    </subcellularLocation>
</comment>
<dbReference type="InterPro" id="IPR043151">
    <property type="entry name" value="BAH_sf"/>
</dbReference>
<feature type="region of interest" description="Disordered" evidence="4">
    <location>
        <begin position="715"/>
        <end position="773"/>
    </location>
</feature>
<comment type="caution">
    <text evidence="7">The sequence shown here is derived from an EMBL/GenBank/DDBJ whole genome shotgun (WGS) entry which is preliminary data.</text>
</comment>
<dbReference type="GO" id="GO:0003682">
    <property type="term" value="F:chromatin binding"/>
    <property type="evidence" value="ECO:0007669"/>
    <property type="project" value="InterPro"/>
</dbReference>
<evidence type="ECO:0000259" key="6">
    <source>
        <dbReference type="PROSITE" id="PS51319"/>
    </source>
</evidence>
<protein>
    <recommendedName>
        <fullName evidence="9">BAH domain-containing protein</fullName>
    </recommendedName>
</protein>
<feature type="domain" description="TFIIS N-terminal" evidence="6">
    <location>
        <begin position="341"/>
        <end position="427"/>
    </location>
</feature>
<feature type="region of interest" description="Disordered" evidence="4">
    <location>
        <begin position="1096"/>
        <end position="1125"/>
    </location>
</feature>
<dbReference type="InterPro" id="IPR017923">
    <property type="entry name" value="TFIIS_N"/>
</dbReference>
<dbReference type="SUPFAM" id="SSF47676">
    <property type="entry name" value="Conserved domain common to transcription factors TFIIS, elongin A, CRSP70"/>
    <property type="match status" value="1"/>
</dbReference>
<dbReference type="Pfam" id="PF01426">
    <property type="entry name" value="BAH"/>
    <property type="match status" value="1"/>
</dbReference>
<evidence type="ECO:0008006" key="9">
    <source>
        <dbReference type="Google" id="ProtNLM"/>
    </source>
</evidence>
<evidence type="ECO:0000256" key="1">
    <source>
        <dbReference type="ARBA" id="ARBA00004123"/>
    </source>
</evidence>
<gene>
    <name evidence="7" type="ORF">Syun_020666</name>
</gene>
<feature type="compositionally biased region" description="Basic and acidic residues" evidence="4">
    <location>
        <begin position="987"/>
        <end position="1001"/>
    </location>
</feature>
<evidence type="ECO:0000313" key="7">
    <source>
        <dbReference type="EMBL" id="KAK9113869.1"/>
    </source>
</evidence>
<name>A0AAP0IE86_9MAGN</name>
<evidence type="ECO:0000256" key="2">
    <source>
        <dbReference type="ARBA" id="ARBA00023242"/>
    </source>
</evidence>
<feature type="region of interest" description="Disordered" evidence="4">
    <location>
        <begin position="1158"/>
        <end position="1182"/>
    </location>
</feature>
<dbReference type="InterPro" id="IPR001025">
    <property type="entry name" value="BAH_dom"/>
</dbReference>
<feature type="compositionally biased region" description="Polar residues" evidence="4">
    <location>
        <begin position="431"/>
        <end position="445"/>
    </location>
</feature>
<feature type="compositionally biased region" description="Basic and acidic residues" evidence="4">
    <location>
        <begin position="864"/>
        <end position="874"/>
    </location>
</feature>
<evidence type="ECO:0000256" key="4">
    <source>
        <dbReference type="SAM" id="MobiDB-lite"/>
    </source>
</evidence>
<feature type="compositionally biased region" description="Basic and acidic residues" evidence="4">
    <location>
        <begin position="840"/>
        <end position="851"/>
    </location>
</feature>
<dbReference type="Proteomes" id="UP001420932">
    <property type="component" value="Unassembled WGS sequence"/>
</dbReference>
<feature type="compositionally biased region" description="Low complexity" evidence="4">
    <location>
        <begin position="221"/>
        <end position="232"/>
    </location>
</feature>
<feature type="compositionally biased region" description="Basic and acidic residues" evidence="4">
    <location>
        <begin position="244"/>
        <end position="267"/>
    </location>
</feature>
<sequence length="1705" mass="180287">MHGRGGCEEDWIPSRHMWPVPALATATATAASVAAAAADVASPKSPLSLDYFSKVVDGRKISVGDCALFKPPQETSPPFIGIIRRLTSGKEDYLKLGVNWLYRPADIKLGKGVLPEVAPNEVFYSFHKDEIPAASLLHPCKVAFLRKGVELPPGISSFVCRRVYDTTNKRLWWLTDQDYINERQEEVDQLLDKTRLEMNVVQSGGRSPKPLNGPSTPQLKSGSDGVQSSSTSFPSQTKGKKRGDRGDQGSEPVKRERSLKTDDLSSTHFRGESMLKSEIAKITEKGGLVDYDGVEKLVELMQTDKVEKKIDLAGRIMLVDVIASTDRYDCLGKFLQLKGVSVLDEWLQEVHKGKIGDGASTKENDKSVEDFLFALLRALDKLPVNLDALQSCHLGKSVNHLRTHKNLEIQKKARGLIDTWKKRVEAEWNTNDVKSGSSQAVSWPSKSGFPDVSHGGGRRSAGSAEAPTKNSIAQISGSKTAATKISHADSASKLTSTVAGSSKISVSLPSTVTTSRDSPGKAVIGSATSDNPSATVKEEKSSSSSQSPNSHSCSSDHAKTMSSSWKEDGRGSTAGSNVSKTSGASRHRKSNNGILGSAVSGVQKETSIVKCSSLDRKTTSEKISHTGSAYDAPLLDHGNNQKLIVRLPNLGRSPARSASGSSFDDPSATVSRASSPGVAEKHDQLERKLKVKSEAFRANISADFNAESWQWNSVKDGSVGSDEGNGSPGAFPDEDNDRTGFDNDRPFELSKVTSSGPGSHKPAFVSDSKHGKPHEASLRSINVLIDSCIKGSEANTSLPVGDDRGMNLLASVAAGEMSKSELVSPSGSPRRSSPVLAHSPSEDGTKLRFSGENDAGQIQAPSRDYADGDREKKRANGGALHVSGHGSAKVCGDGKLTSCEEKMVVEQNSQMCTSSASLPKSSNQGLSSDGQPGETTTDSEKVPPRDLKEECADVEENNKLHEKIGASPFGGESMHDSKSNSWSPLLDENKDSSPKEKKNGETCKSAASCIVQNSMGDLSDIDNVISHGEEERETKELSSLPQLERGGESSNVIPEASVAGVSVSAEVKHPSILSCNAYNEESKDSLLLSGSDVLESNNVDGHKSEVADAELNESQRTERGAIVSSTAENCTAATVGSDTLGQNGGVMENSDRTEVLERCPSGSAPHEDSSAIPVQETTQGPKSWATKISSAEAVADESASAAEASPLSGVAGSDAAAKLDIDLNEGFPTDEATQADTVNSAEPACSVRLPGPLPFPLSSVSSSLPSSITVAAAAKGPFLLPENLLRNKGEIGWKGSAATSAFRPAEPRKVLEMPIAATDASDTPPGKQGRPPLDIDLNVADERVLEDMASHISCRETISESMPVSVRDLGRNEMISSSIPSRSAGGLDLDLNRVDEATDLGQFSASTSRRTEAPLLSMRASSSGGVSNGEVNVLRNFDLNNGPGLDEVSLEPAPPRPLSKSNVPFLSPVAGVRMNNDVSSLSSWFTPGSYPGFAVSSILPDRGDHPYPVVATAGAQRILGPSGGGPSFGPDMYRGSVLSSAPALAFSPATAQFPYPGFPFGSSFPLPSTSFSSGSTLYMDSSASGGMCFPAVPSQLMGAASAVPSHFPRPYMISVPDGTANGGAESSRKWGRQGLDLNAGPGGADIEGRDERLSSTSRQISVSSAQAITEEQVRMYQAAGAVLKRKEPEGGWDTERFNYKQPSWQ</sequence>
<dbReference type="Gene3D" id="2.30.30.490">
    <property type="match status" value="1"/>
</dbReference>
<dbReference type="PANTHER" id="PTHR46548:SF1">
    <property type="entry name" value="BAH AND TFIIS DOMAIN-CONTAINING PROTEIN-RELATED"/>
    <property type="match status" value="1"/>
</dbReference>
<reference evidence="7 8" key="1">
    <citation type="submission" date="2024-01" db="EMBL/GenBank/DDBJ databases">
        <title>Genome assemblies of Stephania.</title>
        <authorList>
            <person name="Yang L."/>
        </authorList>
    </citation>
    <scope>NUCLEOTIDE SEQUENCE [LARGE SCALE GENOMIC DNA]</scope>
    <source>
        <strain evidence="7">YNDBR</strain>
        <tissue evidence="7">Leaf</tissue>
    </source>
</reference>
<organism evidence="7 8">
    <name type="scientific">Stephania yunnanensis</name>
    <dbReference type="NCBI Taxonomy" id="152371"/>
    <lineage>
        <taxon>Eukaryota</taxon>
        <taxon>Viridiplantae</taxon>
        <taxon>Streptophyta</taxon>
        <taxon>Embryophyta</taxon>
        <taxon>Tracheophyta</taxon>
        <taxon>Spermatophyta</taxon>
        <taxon>Magnoliopsida</taxon>
        <taxon>Ranunculales</taxon>
        <taxon>Menispermaceae</taxon>
        <taxon>Menispermoideae</taxon>
        <taxon>Cissampelideae</taxon>
        <taxon>Stephania</taxon>
    </lineage>
</organism>
<accession>A0AAP0IE86</accession>
<feature type="region of interest" description="Disordered" evidence="4">
    <location>
        <begin position="1026"/>
        <end position="1051"/>
    </location>
</feature>
<dbReference type="GO" id="GO:0005634">
    <property type="term" value="C:nucleus"/>
    <property type="evidence" value="ECO:0007669"/>
    <property type="project" value="UniProtKB-SubCell"/>
</dbReference>
<feature type="compositionally biased region" description="Low complexity" evidence="4">
    <location>
        <begin position="824"/>
        <end position="834"/>
    </location>
</feature>
<evidence type="ECO:0000259" key="5">
    <source>
        <dbReference type="PROSITE" id="PS51038"/>
    </source>
</evidence>
<feature type="region of interest" description="Disordered" evidence="4">
    <location>
        <begin position="1686"/>
        <end position="1705"/>
    </location>
</feature>
<feature type="region of interest" description="Disordered" evidence="4">
    <location>
        <begin position="817"/>
        <end position="887"/>
    </location>
</feature>
<dbReference type="SMART" id="SM00439">
    <property type="entry name" value="BAH"/>
    <property type="match status" value="1"/>
</dbReference>
<feature type="compositionally biased region" description="Basic and acidic residues" evidence="4">
    <location>
        <begin position="938"/>
        <end position="964"/>
    </location>
</feature>
<dbReference type="SMART" id="SM00509">
    <property type="entry name" value="TFS2N"/>
    <property type="match status" value="1"/>
</dbReference>
<feature type="compositionally biased region" description="Polar residues" evidence="4">
    <location>
        <begin position="910"/>
        <end position="936"/>
    </location>
</feature>
<dbReference type="Gene3D" id="1.20.930.10">
    <property type="entry name" value="Conserved domain common to transcription factors TFIIS, elongin A, CRSP70"/>
    <property type="match status" value="1"/>
</dbReference>
<feature type="region of interest" description="Disordered" evidence="4">
    <location>
        <begin position="910"/>
        <end position="1004"/>
    </location>
</feature>
<feature type="compositionally biased region" description="Polar residues" evidence="4">
    <location>
        <begin position="492"/>
        <end position="517"/>
    </location>
</feature>
<proteinExistence type="predicted"/>
<dbReference type="InterPro" id="IPR035441">
    <property type="entry name" value="TFIIS/LEDGF_dom_sf"/>
</dbReference>
<feature type="region of interest" description="Disordered" evidence="4">
    <location>
        <begin position="488"/>
        <end position="598"/>
    </location>
</feature>
<feature type="compositionally biased region" description="Basic and acidic residues" evidence="4">
    <location>
        <begin position="1027"/>
        <end position="1036"/>
    </location>
</feature>
<keyword evidence="2 3" id="KW-0539">Nucleus</keyword>
<feature type="domain" description="BAH" evidence="5">
    <location>
        <begin position="59"/>
        <end position="175"/>
    </location>
</feature>
<evidence type="ECO:0000313" key="8">
    <source>
        <dbReference type="Proteomes" id="UP001420932"/>
    </source>
</evidence>
<dbReference type="PROSITE" id="PS51319">
    <property type="entry name" value="TFIIS_N"/>
    <property type="match status" value="1"/>
</dbReference>
<feature type="compositionally biased region" description="Basic and acidic residues" evidence="4">
    <location>
        <begin position="1686"/>
        <end position="1698"/>
    </location>
</feature>
<feature type="region of interest" description="Disordered" evidence="4">
    <location>
        <begin position="201"/>
        <end position="267"/>
    </location>
</feature>
<keyword evidence="8" id="KW-1185">Reference proteome</keyword>
<feature type="compositionally biased region" description="Basic and acidic residues" evidence="4">
    <location>
        <begin position="554"/>
        <end position="570"/>
    </location>
</feature>
<dbReference type="EMBL" id="JBBNAF010000009">
    <property type="protein sequence ID" value="KAK9113869.1"/>
    <property type="molecule type" value="Genomic_DNA"/>
</dbReference>
<dbReference type="CDD" id="cd00183">
    <property type="entry name" value="TFIIS_I"/>
    <property type="match status" value="1"/>
</dbReference>
<dbReference type="Pfam" id="PF08711">
    <property type="entry name" value="Med26"/>
    <property type="match status" value="1"/>
</dbReference>
<feature type="compositionally biased region" description="Low complexity" evidence="4">
    <location>
        <begin position="651"/>
        <end position="662"/>
    </location>
</feature>
<feature type="region of interest" description="Disordered" evidence="4">
    <location>
        <begin position="651"/>
        <end position="686"/>
    </location>
</feature>
<feature type="compositionally biased region" description="Low complexity" evidence="4">
    <location>
        <begin position="542"/>
        <end position="553"/>
    </location>
</feature>
<dbReference type="PANTHER" id="PTHR46548">
    <property type="entry name" value="BAH AND TFIIS DOMAIN-CONTAINING PROTEIN-RELATED"/>
    <property type="match status" value="1"/>
</dbReference>
<feature type="region of interest" description="Disordered" evidence="4">
    <location>
        <begin position="1620"/>
        <end position="1658"/>
    </location>
</feature>
<dbReference type="InterPro" id="IPR003617">
    <property type="entry name" value="TFIIS/CRSP70_N_sub"/>
</dbReference>
<feature type="region of interest" description="Disordered" evidence="4">
    <location>
        <begin position="431"/>
        <end position="476"/>
    </location>
</feature>
<feature type="compositionally biased region" description="Polar residues" evidence="4">
    <location>
        <begin position="573"/>
        <end position="584"/>
    </location>
</feature>
<dbReference type="PROSITE" id="PS51038">
    <property type="entry name" value="BAH"/>
    <property type="match status" value="1"/>
</dbReference>
<evidence type="ECO:0000256" key="3">
    <source>
        <dbReference type="PROSITE-ProRule" id="PRU00649"/>
    </source>
</evidence>